<accession>A0ABY7E6G2</accession>
<sequence length="428" mass="48329">MYPCILTYCPLRPITETGRRLPAEPETLICGSMNACDSSTPSRGLEGTHKKMLTWSPNESLTYTKPKVINYSLLTPERLAYQSLTYFTGVTTVKHQHMYLDVEDISDNCLEVELRQLPLVLLEQGVEVGLGMPGGGEMSRPKQLLELHPCDLLILQCHRHHKIRDTPRDNPAEGWLENWKVSLEILIGPLNLPWIAMGFIYDHRFISVYQDGSSDIIICLYVAVGIHPLLKTTLPGPANISYCRRPANISHCPANISHYPANITRFTQICISFGRNPTRINISPTVAAIFIRVFNGAHNWQLELTTGDERYILIGHCVEAKHIMLIHRYGKISLQAGQSTILATIFPLIVIKYRIHGNTSRANTKCQQYNYDRLKILHDDTSYTILQTNNDSMIALLQRQFLECIVIIPTSQSLLHSDTVGRLKSSDA</sequence>
<reference evidence="1" key="1">
    <citation type="submission" date="2022-11" db="EMBL/GenBank/DDBJ databases">
        <title>Centuries of genome instability and evolution in soft-shell clam transmissible cancer (bioRxiv).</title>
        <authorList>
            <person name="Hart S.F.M."/>
            <person name="Yonemitsu M.A."/>
            <person name="Giersch R.M."/>
            <person name="Beal B.F."/>
            <person name="Arriagada G."/>
            <person name="Davis B.W."/>
            <person name="Ostrander E.A."/>
            <person name="Goff S.P."/>
            <person name="Metzger M.J."/>
        </authorList>
    </citation>
    <scope>NUCLEOTIDE SEQUENCE</scope>
    <source>
        <strain evidence="1">MELC-2E11</strain>
        <tissue evidence="1">Siphon/mantle</tissue>
    </source>
</reference>
<evidence type="ECO:0000313" key="1">
    <source>
        <dbReference type="EMBL" id="WAR02741.1"/>
    </source>
</evidence>
<dbReference type="EMBL" id="CP111015">
    <property type="protein sequence ID" value="WAR02741.1"/>
    <property type="molecule type" value="Genomic_DNA"/>
</dbReference>
<proteinExistence type="predicted"/>
<gene>
    <name evidence="1" type="ORF">MAR_009299</name>
</gene>
<dbReference type="Proteomes" id="UP001164746">
    <property type="component" value="Chromosome 4"/>
</dbReference>
<protein>
    <submittedName>
        <fullName evidence="1">Uncharacterized protein</fullName>
    </submittedName>
</protein>
<keyword evidence="2" id="KW-1185">Reference proteome</keyword>
<evidence type="ECO:0000313" key="2">
    <source>
        <dbReference type="Proteomes" id="UP001164746"/>
    </source>
</evidence>
<organism evidence="1 2">
    <name type="scientific">Mya arenaria</name>
    <name type="common">Soft-shell clam</name>
    <dbReference type="NCBI Taxonomy" id="6604"/>
    <lineage>
        <taxon>Eukaryota</taxon>
        <taxon>Metazoa</taxon>
        <taxon>Spiralia</taxon>
        <taxon>Lophotrochozoa</taxon>
        <taxon>Mollusca</taxon>
        <taxon>Bivalvia</taxon>
        <taxon>Autobranchia</taxon>
        <taxon>Heteroconchia</taxon>
        <taxon>Euheterodonta</taxon>
        <taxon>Imparidentia</taxon>
        <taxon>Neoheterodontei</taxon>
        <taxon>Myida</taxon>
        <taxon>Myoidea</taxon>
        <taxon>Myidae</taxon>
        <taxon>Mya</taxon>
    </lineage>
</organism>
<name>A0ABY7E6G2_MYAAR</name>